<dbReference type="PANTHER" id="PTHR33516">
    <property type="entry name" value="LEXA REPRESSOR"/>
    <property type="match status" value="1"/>
</dbReference>
<reference evidence="3" key="2">
    <citation type="submission" date="2012-03" db="EMBL/GenBank/DDBJ databases">
        <title>The complete genome sequence of the pioneer microbe on fresh volcanic deposit, Leptospirillum ferrooxidans strain C2-3.</title>
        <authorList>
            <person name="Fujimura R."/>
            <person name="Sato Y."/>
            <person name="Nishizawa T."/>
            <person name="Nanba K."/>
            <person name="Oshima K."/>
            <person name="Hattori M."/>
            <person name="Kamijo T."/>
            <person name="Ohta H."/>
        </authorList>
    </citation>
    <scope>NUCLEOTIDE SEQUENCE [LARGE SCALE GENOMIC DNA]</scope>
    <source>
        <strain evidence="3">C2-3</strain>
    </source>
</reference>
<keyword evidence="3" id="KW-1185">Reference proteome</keyword>
<evidence type="ECO:0000313" key="2">
    <source>
        <dbReference type="EMBL" id="BAM06253.1"/>
    </source>
</evidence>
<dbReference type="Proteomes" id="UP000007382">
    <property type="component" value="Chromosome"/>
</dbReference>
<dbReference type="KEGG" id="lfc:LFE_0537"/>
<dbReference type="PATRIC" id="fig|1162668.3.peg.632"/>
<dbReference type="PROSITE" id="PS50943">
    <property type="entry name" value="HTH_CROC1"/>
    <property type="match status" value="1"/>
</dbReference>
<dbReference type="Pfam" id="PF00717">
    <property type="entry name" value="Peptidase_S24"/>
    <property type="match status" value="1"/>
</dbReference>
<dbReference type="Gene3D" id="2.10.109.10">
    <property type="entry name" value="Umud Fragment, subunit A"/>
    <property type="match status" value="1"/>
</dbReference>
<dbReference type="AlphaFoldDB" id="I0ILV4"/>
<dbReference type="InterPro" id="IPR001387">
    <property type="entry name" value="Cro/C1-type_HTH"/>
</dbReference>
<dbReference type="InterPro" id="IPR050077">
    <property type="entry name" value="LexA_repressor"/>
</dbReference>
<dbReference type="InterPro" id="IPR015927">
    <property type="entry name" value="Peptidase_S24_S26A/B/C"/>
</dbReference>
<dbReference type="HOGENOM" id="CLU_066192_1_3_0"/>
<dbReference type="eggNOG" id="COG1974">
    <property type="taxonomic scope" value="Bacteria"/>
</dbReference>
<dbReference type="InterPro" id="IPR039418">
    <property type="entry name" value="LexA-like"/>
</dbReference>
<dbReference type="SUPFAM" id="SSF47413">
    <property type="entry name" value="lambda repressor-like DNA-binding domains"/>
    <property type="match status" value="1"/>
</dbReference>
<dbReference type="Gene3D" id="1.10.260.40">
    <property type="entry name" value="lambda repressor-like DNA-binding domains"/>
    <property type="match status" value="1"/>
</dbReference>
<dbReference type="Pfam" id="PF01381">
    <property type="entry name" value="HTH_3"/>
    <property type="match status" value="1"/>
</dbReference>
<feature type="domain" description="HTH cro/C1-type" evidence="1">
    <location>
        <begin position="36"/>
        <end position="90"/>
    </location>
</feature>
<evidence type="ECO:0000313" key="3">
    <source>
        <dbReference type="Proteomes" id="UP000007382"/>
    </source>
</evidence>
<dbReference type="STRING" id="1162668.LFE_0537"/>
<protein>
    <submittedName>
        <fullName evidence="2">Putative phage lambda repressor protein. Serine peptidase. MEROPS family S24</fullName>
    </submittedName>
</protein>
<dbReference type="SUPFAM" id="SSF51306">
    <property type="entry name" value="LexA/Signal peptidase"/>
    <property type="match status" value="1"/>
</dbReference>
<dbReference type="EMBL" id="AP012342">
    <property type="protein sequence ID" value="BAM06253.1"/>
    <property type="molecule type" value="Genomic_DNA"/>
</dbReference>
<dbReference type="InterPro" id="IPR010982">
    <property type="entry name" value="Lambda_DNA-bd_dom_sf"/>
</dbReference>
<sequence length="246" mass="27597">MDENIQQNVKLSQQGVELFDSTFGCNMLIMEFKDRLREAMKKAGIEQKALKGKMGVSITTIQYWLTGRNKPSRDKIKRLAEEIKCSPEWLEFGASVELSGLSQKDSNVVSLVIPTEIKTVPLISWVQAGNWCAIPDNYPPGHAEEMIPCPSKCGPHSFALRVKGDSMDPDYPDGSIVIVDPDKEPRHNSDVVVRLNGEMEATFKRLKIDGPRWFLHPVNDRYPVLPLEGKDFTICGVVVWVGREVG</sequence>
<dbReference type="PANTHER" id="PTHR33516:SF2">
    <property type="entry name" value="LEXA REPRESSOR-RELATED"/>
    <property type="match status" value="1"/>
</dbReference>
<dbReference type="RefSeq" id="WP_014448745.1">
    <property type="nucleotide sequence ID" value="NC_017094.1"/>
</dbReference>
<organism evidence="2 3">
    <name type="scientific">Leptospirillum ferrooxidans (strain C2-3)</name>
    <dbReference type="NCBI Taxonomy" id="1162668"/>
    <lineage>
        <taxon>Bacteria</taxon>
        <taxon>Pseudomonadati</taxon>
        <taxon>Nitrospirota</taxon>
        <taxon>Nitrospiria</taxon>
        <taxon>Nitrospirales</taxon>
        <taxon>Nitrospiraceae</taxon>
        <taxon>Leptospirillum</taxon>
    </lineage>
</organism>
<dbReference type="CDD" id="cd00093">
    <property type="entry name" value="HTH_XRE"/>
    <property type="match status" value="1"/>
</dbReference>
<proteinExistence type="predicted"/>
<gene>
    <name evidence="2" type="ordered locus">LFE_0537</name>
</gene>
<accession>I0ILV4</accession>
<dbReference type="CDD" id="cd06529">
    <property type="entry name" value="S24_LexA-like"/>
    <property type="match status" value="1"/>
</dbReference>
<evidence type="ECO:0000259" key="1">
    <source>
        <dbReference type="PROSITE" id="PS50943"/>
    </source>
</evidence>
<dbReference type="InterPro" id="IPR036286">
    <property type="entry name" value="LexA/Signal_pep-like_sf"/>
</dbReference>
<dbReference type="SMART" id="SM00530">
    <property type="entry name" value="HTH_XRE"/>
    <property type="match status" value="1"/>
</dbReference>
<dbReference type="OrthoDB" id="7363968at2"/>
<dbReference type="GO" id="GO:0003677">
    <property type="term" value="F:DNA binding"/>
    <property type="evidence" value="ECO:0007669"/>
    <property type="project" value="InterPro"/>
</dbReference>
<name>I0ILV4_LEPFC</name>
<dbReference type="MEROPS" id="S24.002"/>
<reference evidence="2 3" key="1">
    <citation type="journal article" date="2012" name="J. Bacteriol.">
        <title>Complete Genome Sequence of Leptospirillum ferrooxidans Strain C2-3, Isolated from a Fresh Volcanic Ash Deposit on the Island of Miyake, Japan.</title>
        <authorList>
            <person name="Fujimura R."/>
            <person name="Sato Y."/>
            <person name="Nishizawa T."/>
            <person name="Oshima K."/>
            <person name="Kim S.-W."/>
            <person name="Hattori M."/>
            <person name="Kamijo T."/>
            <person name="Ohta H."/>
        </authorList>
    </citation>
    <scope>NUCLEOTIDE SEQUENCE [LARGE SCALE GENOMIC DNA]</scope>
    <source>
        <strain evidence="2 3">C2-3</strain>
    </source>
</reference>